<dbReference type="STRING" id="133383.A0A1R0GND0"/>
<evidence type="ECO:0000256" key="6">
    <source>
        <dbReference type="SAM" id="MobiDB-lite"/>
    </source>
</evidence>
<dbReference type="InterPro" id="IPR008010">
    <property type="entry name" value="Tatp1"/>
</dbReference>
<feature type="transmembrane region" description="Helical" evidence="7">
    <location>
        <begin position="384"/>
        <end position="401"/>
    </location>
</feature>
<comment type="caution">
    <text evidence="8">The sequence shown here is derived from an EMBL/GenBank/DDBJ whole genome shotgun (WGS) entry which is preliminary data.</text>
</comment>
<dbReference type="PANTHER" id="PTHR13317">
    <property type="entry name" value="TRANSMEMBRANE ANTERIOR POSTERIOR TRANSFORMATION PROTEIN 1 HOMOLOG"/>
    <property type="match status" value="1"/>
</dbReference>
<dbReference type="GO" id="GO:0005789">
    <property type="term" value="C:endoplasmic reticulum membrane"/>
    <property type="evidence" value="ECO:0007669"/>
    <property type="project" value="TreeGrafter"/>
</dbReference>
<accession>A0A1R0GND0</accession>
<reference evidence="8 9" key="1">
    <citation type="journal article" date="2016" name="Mol. Biol. Evol.">
        <title>Genome-Wide Survey of Gut Fungi (Harpellales) Reveals the First Horizontally Transferred Ubiquitin Gene from a Mosquito Host.</title>
        <authorList>
            <person name="Wang Y."/>
            <person name="White M.M."/>
            <person name="Kvist S."/>
            <person name="Moncalvo J.M."/>
        </authorList>
    </citation>
    <scope>NUCLEOTIDE SEQUENCE [LARGE SCALE GENOMIC DNA]</scope>
    <source>
        <strain evidence="8 9">ALG-7-W6</strain>
    </source>
</reference>
<gene>
    <name evidence="8" type="ORF">AYI68_g7564</name>
</gene>
<keyword evidence="9" id="KW-1185">Reference proteome</keyword>
<comment type="similarity">
    <text evidence="2">Belongs to the TAPT1 family.</text>
</comment>
<feature type="region of interest" description="Disordered" evidence="6">
    <location>
        <begin position="22"/>
        <end position="57"/>
    </location>
</feature>
<evidence type="ECO:0000256" key="1">
    <source>
        <dbReference type="ARBA" id="ARBA00004141"/>
    </source>
</evidence>
<feature type="transmembrane region" description="Helical" evidence="7">
    <location>
        <begin position="460"/>
        <end position="479"/>
    </location>
</feature>
<evidence type="ECO:0000256" key="2">
    <source>
        <dbReference type="ARBA" id="ARBA00008803"/>
    </source>
</evidence>
<evidence type="ECO:0000256" key="5">
    <source>
        <dbReference type="ARBA" id="ARBA00023136"/>
    </source>
</evidence>
<sequence>MNSTQISGFKYNFNDLISDSEAHSPEFKPKNGDSDPLIKDSISKTTNTNSNKSNTSTQAVDINTHIENTVPLLNTLNTDLPNPKALPKIINTCSFISGSYKNVERFQSSNLEDKSIFEEIKNIPLDSQQTLADSACENFSSTDSSYSISPKSHSPDLNFFGPGIPLQNIYSLLLSESQNSEKTNLPTRPRRSGRSASNPIFDLPPIPIRNSRLRKRYLSDSESPGPDPLYFYNSRLPPLAKKSKRFSNTLSLPPNYSDFKEDNLNTPDSAKFSDRSCASMVIVLKQPPSVSPKNSPVDTSEISEAELLRKRMFFFLSVPFEIEKLMVLGIAICTNAFLNAFIDLPMSALSFIFSQLHYFYLFTFFHRKQHSFPSMSKPNYLNNLASLYKILVFLLTFYIVGKLDSAKTYHLIRAQSSLKLYFIYNSLELFDKLLTSFGLDTLDSTQYSILKLINYKKSTFFELFLSLLHFVIGLIYMIMHTLVLYLQVLSLNVAINSYSQQLLLLLISNQFVELKGNILKKFEKETFFQLACGDIVERFEQFVFLGLIITQNFFELFDSASFGTSELFPRYFYQLFSFESLQLDFLLNRVLIPVLLVIGTEILVDWVKHAFISKFNWFRPYLYTKYGDILCRDLVGATPADDRLNADNVSTTTVLFSSPRSEPLPDLAPKVARRMGFWKTAVYSQPGHPSC</sequence>
<dbReference type="AlphaFoldDB" id="A0A1R0GND0"/>
<evidence type="ECO:0000256" key="3">
    <source>
        <dbReference type="ARBA" id="ARBA00022692"/>
    </source>
</evidence>
<evidence type="ECO:0000313" key="9">
    <source>
        <dbReference type="Proteomes" id="UP000187455"/>
    </source>
</evidence>
<feature type="transmembrane region" description="Helical" evidence="7">
    <location>
        <begin position="344"/>
        <end position="363"/>
    </location>
</feature>
<feature type="compositionally biased region" description="Basic and acidic residues" evidence="6">
    <location>
        <begin position="22"/>
        <end position="42"/>
    </location>
</feature>
<dbReference type="OrthoDB" id="29023at2759"/>
<evidence type="ECO:0000313" key="8">
    <source>
        <dbReference type="EMBL" id="OLY78387.1"/>
    </source>
</evidence>
<keyword evidence="4 7" id="KW-1133">Transmembrane helix</keyword>
<comment type="subcellular location">
    <subcellularLocation>
        <location evidence="1">Membrane</location>
        <topology evidence="1">Multi-pass membrane protein</topology>
    </subcellularLocation>
</comment>
<keyword evidence="5 7" id="KW-0472">Membrane</keyword>
<dbReference type="PANTHER" id="PTHR13317:SF4">
    <property type="entry name" value="TRANSMEMBRANE ANTERIOR POSTERIOR TRANSFORMATION PROTEIN 1 HOMOLOG"/>
    <property type="match status" value="1"/>
</dbReference>
<proteinExistence type="inferred from homology"/>
<evidence type="ECO:0000256" key="4">
    <source>
        <dbReference type="ARBA" id="ARBA00022989"/>
    </source>
</evidence>
<organism evidence="8 9">
    <name type="scientific">Smittium mucronatum</name>
    <dbReference type="NCBI Taxonomy" id="133383"/>
    <lineage>
        <taxon>Eukaryota</taxon>
        <taxon>Fungi</taxon>
        <taxon>Fungi incertae sedis</taxon>
        <taxon>Zoopagomycota</taxon>
        <taxon>Kickxellomycotina</taxon>
        <taxon>Harpellomycetes</taxon>
        <taxon>Harpellales</taxon>
        <taxon>Legeriomycetaceae</taxon>
        <taxon>Smittium</taxon>
    </lineage>
</organism>
<feature type="region of interest" description="Disordered" evidence="6">
    <location>
        <begin position="180"/>
        <end position="207"/>
    </location>
</feature>
<protein>
    <submittedName>
        <fullName evidence="8">Endoplasmic reticulum membrane protein 65</fullName>
    </submittedName>
</protein>
<keyword evidence="3 7" id="KW-0812">Transmembrane</keyword>
<dbReference type="Pfam" id="PF05346">
    <property type="entry name" value="DUF747"/>
    <property type="match status" value="1"/>
</dbReference>
<feature type="compositionally biased region" description="Low complexity" evidence="6">
    <location>
        <begin position="43"/>
        <end position="57"/>
    </location>
</feature>
<dbReference type="EMBL" id="LSSL01006559">
    <property type="protein sequence ID" value="OLY78387.1"/>
    <property type="molecule type" value="Genomic_DNA"/>
</dbReference>
<dbReference type="Proteomes" id="UP000187455">
    <property type="component" value="Unassembled WGS sequence"/>
</dbReference>
<evidence type="ECO:0000256" key="7">
    <source>
        <dbReference type="SAM" id="Phobius"/>
    </source>
</evidence>
<name>A0A1R0GND0_9FUNG</name>